<reference evidence="3 4" key="1">
    <citation type="submission" date="2017-03" db="EMBL/GenBank/DDBJ databases">
        <title>Genome sequence of Geothermobacter sp. EPR-M, Deep-Sea Iron Reducer.</title>
        <authorList>
            <person name="Tully B."/>
            <person name="Savalia P."/>
            <person name="Abuyen K."/>
            <person name="Baughan C."/>
            <person name="Romero E."/>
            <person name="Ronkowski C."/>
            <person name="Torres B."/>
            <person name="Tremblay J."/>
            <person name="Trujillo A."/>
            <person name="Tyler M."/>
            <person name="Perez-Rodriguez I."/>
            <person name="Amend J."/>
        </authorList>
    </citation>
    <scope>NUCLEOTIDE SEQUENCE [LARGE SCALE GENOMIC DNA]</scope>
    <source>
        <strain evidence="3 4">EPR-M</strain>
    </source>
</reference>
<proteinExistence type="predicted"/>
<evidence type="ECO:0000313" key="3">
    <source>
        <dbReference type="EMBL" id="ORJ61323.1"/>
    </source>
</evidence>
<feature type="coiled-coil region" evidence="1">
    <location>
        <begin position="84"/>
        <end position="111"/>
    </location>
</feature>
<dbReference type="EMBL" id="NAAD01000006">
    <property type="protein sequence ID" value="ORJ61323.1"/>
    <property type="molecule type" value="Genomic_DNA"/>
</dbReference>
<evidence type="ECO:0000256" key="2">
    <source>
        <dbReference type="SAM" id="MobiDB-lite"/>
    </source>
</evidence>
<dbReference type="Proteomes" id="UP000193136">
    <property type="component" value="Unassembled WGS sequence"/>
</dbReference>
<dbReference type="Pfam" id="PF11348">
    <property type="entry name" value="DUF3150"/>
    <property type="match status" value="1"/>
</dbReference>
<evidence type="ECO:0000256" key="1">
    <source>
        <dbReference type="SAM" id="Coils"/>
    </source>
</evidence>
<dbReference type="InterPro" id="IPR021496">
    <property type="entry name" value="DUF3150"/>
</dbReference>
<protein>
    <recommendedName>
        <fullName evidence="5">DUF3150 domain-containing protein</fullName>
    </recommendedName>
</protein>
<gene>
    <name evidence="3" type="ORF">B5V00_06740</name>
</gene>
<dbReference type="RefSeq" id="WP_085010002.1">
    <property type="nucleotide sequence ID" value="NZ_NAAD01000006.1"/>
</dbReference>
<dbReference type="AlphaFoldDB" id="A0A1X0Y8A5"/>
<name>A0A1X0Y8A5_9BACT</name>
<evidence type="ECO:0000313" key="4">
    <source>
        <dbReference type="Proteomes" id="UP000193136"/>
    </source>
</evidence>
<accession>A0A1X0Y8A5</accession>
<organism evidence="3 4">
    <name type="scientific">Geothermobacter hydrogeniphilus</name>
    <dbReference type="NCBI Taxonomy" id="1969733"/>
    <lineage>
        <taxon>Bacteria</taxon>
        <taxon>Pseudomonadati</taxon>
        <taxon>Thermodesulfobacteriota</taxon>
        <taxon>Desulfuromonadia</taxon>
        <taxon>Desulfuromonadales</taxon>
        <taxon>Geothermobacteraceae</taxon>
        <taxon>Geothermobacter</taxon>
    </lineage>
</organism>
<keyword evidence="1" id="KW-0175">Coiled coil</keyword>
<dbReference type="STRING" id="1969733.B5V00_06740"/>
<comment type="caution">
    <text evidence="3">The sequence shown here is derived from an EMBL/GenBank/DDBJ whole genome shotgun (WGS) entry which is preliminary data.</text>
</comment>
<feature type="compositionally biased region" description="Basic and acidic residues" evidence="2">
    <location>
        <begin position="277"/>
        <end position="289"/>
    </location>
</feature>
<evidence type="ECO:0008006" key="5">
    <source>
        <dbReference type="Google" id="ProtNLM"/>
    </source>
</evidence>
<feature type="region of interest" description="Disordered" evidence="2">
    <location>
        <begin position="271"/>
        <end position="326"/>
    </location>
</feature>
<keyword evidence="4" id="KW-1185">Reference proteome</keyword>
<dbReference type="OrthoDB" id="8900573at2"/>
<sequence length="326" mass="36378">MLDLLQKLICFSLDVHIWSGRKKLTPADLDLDADEIPPEELASLGVKKICHPALLTRFQALRRRAERICETAGVHFLGGFAIPEDKARAVAEDLEKVAAEFEAEKQEFLKSYAETMDAWLKTIPDQWRSMVERAVESPEHVATRLSFGFQTFQVTGVEGLNSGLEKAADGLGQQLYREIAQAARQIWDQSFQGRSRVSQRALNPIRGIVKKAKGLLFIEPGLGNVLSEVEVELDTLPKKGYLEAGNFFTLVGILNTLAGLGGINLHVEVEQEQDDEQPAHREETPREEEQVCEQPPSSGVDMEDVFQPVPPPDQRQTVIAPPVTWF</sequence>